<evidence type="ECO:0000259" key="2">
    <source>
        <dbReference type="PROSITE" id="PS50011"/>
    </source>
</evidence>
<dbReference type="InParanoid" id="A0A136JCX7"/>
<gene>
    <name evidence="3" type="ORF">Micbo1qcDRAFT_156798</name>
</gene>
<feature type="non-terminal residue" evidence="3">
    <location>
        <position position="150"/>
    </location>
</feature>
<feature type="region of interest" description="Disordered" evidence="1">
    <location>
        <begin position="53"/>
        <end position="98"/>
    </location>
</feature>
<evidence type="ECO:0000313" key="4">
    <source>
        <dbReference type="Proteomes" id="UP000070501"/>
    </source>
</evidence>
<dbReference type="OrthoDB" id="4756108at2759"/>
<dbReference type="EMBL" id="KQ964246">
    <property type="protein sequence ID" value="KXJ95010.1"/>
    <property type="molecule type" value="Genomic_DNA"/>
</dbReference>
<sequence length="150" mass="16590">MAWLEGLGLVHGGLDVSKVLLDDGEHVKICGLAYVVEIGRAWDSPHGCLGSFMPTRDGSASVRPDGEDDKDAHEDEQGGIEVDGSEDYNMDQNHDENECSRQRFREFGAESAQFDFGSLVYAVTRGHEPYRGPGRSWRGKPDDDEIFAML</sequence>
<reference evidence="4" key="1">
    <citation type="submission" date="2016-02" db="EMBL/GenBank/DDBJ databases">
        <title>Draft genome sequence of Microdochium bolleyi, a fungal endophyte of beachgrass.</title>
        <authorList>
            <consortium name="DOE Joint Genome Institute"/>
            <person name="David A.S."/>
            <person name="May G."/>
            <person name="Haridas S."/>
            <person name="Lim J."/>
            <person name="Wang M."/>
            <person name="Labutti K."/>
            <person name="Lipzen A."/>
            <person name="Barry K."/>
            <person name="Grigoriev I.V."/>
        </authorList>
    </citation>
    <scope>NUCLEOTIDE SEQUENCE [LARGE SCALE GENOMIC DNA]</scope>
    <source>
        <strain evidence="4">J235TASD1</strain>
    </source>
</reference>
<dbReference type="InterPro" id="IPR000719">
    <property type="entry name" value="Prot_kinase_dom"/>
</dbReference>
<dbReference type="GO" id="GO:0005524">
    <property type="term" value="F:ATP binding"/>
    <property type="evidence" value="ECO:0007669"/>
    <property type="project" value="InterPro"/>
</dbReference>
<feature type="domain" description="Protein kinase" evidence="2">
    <location>
        <begin position="1"/>
        <end position="150"/>
    </location>
</feature>
<accession>A0A136JCX7</accession>
<name>A0A136JCX7_9PEZI</name>
<dbReference type="AlphaFoldDB" id="A0A136JCX7"/>
<dbReference type="GO" id="GO:0004672">
    <property type="term" value="F:protein kinase activity"/>
    <property type="evidence" value="ECO:0007669"/>
    <property type="project" value="InterPro"/>
</dbReference>
<dbReference type="Proteomes" id="UP000070501">
    <property type="component" value="Unassembled WGS sequence"/>
</dbReference>
<keyword evidence="4" id="KW-1185">Reference proteome</keyword>
<proteinExistence type="predicted"/>
<protein>
    <recommendedName>
        <fullName evidence="2">Protein kinase domain-containing protein</fullName>
    </recommendedName>
</protein>
<evidence type="ECO:0000313" key="3">
    <source>
        <dbReference type="EMBL" id="KXJ95010.1"/>
    </source>
</evidence>
<dbReference type="PROSITE" id="PS50011">
    <property type="entry name" value="PROTEIN_KINASE_DOM"/>
    <property type="match status" value="1"/>
</dbReference>
<organism evidence="3 4">
    <name type="scientific">Microdochium bolleyi</name>
    <dbReference type="NCBI Taxonomy" id="196109"/>
    <lineage>
        <taxon>Eukaryota</taxon>
        <taxon>Fungi</taxon>
        <taxon>Dikarya</taxon>
        <taxon>Ascomycota</taxon>
        <taxon>Pezizomycotina</taxon>
        <taxon>Sordariomycetes</taxon>
        <taxon>Xylariomycetidae</taxon>
        <taxon>Xylariales</taxon>
        <taxon>Microdochiaceae</taxon>
        <taxon>Microdochium</taxon>
    </lineage>
</organism>
<evidence type="ECO:0000256" key="1">
    <source>
        <dbReference type="SAM" id="MobiDB-lite"/>
    </source>
</evidence>